<dbReference type="Proteomes" id="UP000294498">
    <property type="component" value="Unassembled WGS sequence"/>
</dbReference>
<dbReference type="OrthoDB" id="614715at2"/>
<sequence>MTSVSRRSDAFLIIAFSLIPLALHFPYRVNIFLSWEGAYRLYLGEVPYRDFGVPMGVGYWLLPAVFFKLFGPSMLSLIKAQVVLNIIAGLSFRSLLRRLDVPFGVRVASVLVLCLSYILVNFWPWYNNTDILYGIVGINLLLGALAPAAGALAAGAAPPASAPAPHPDASGRRFLYLLGAAFFLFLSFFTKQDGGFLMFAIAAALVVHDGLATRRWNNALLFFGLYVLIALVVILPFTRYTFGYWFNHGQPPHTARLSPRDMIQEFLEASQWIKFYLLLVLLIVLAKGRRLGWKAFWSNRREVSFLLVTVGILGAAAVFQVTSYTPPDNNIFFHAFAIAYVLDGVTFLTAWAPDSPGRLAWLLAGVLLWWSGSYWKYIDRISSRIFPGPAMATVSPTGENVINEHTYMINLDTTHYEDESTWEQVPDMPAFKRIYMPPSTVAGIQRLRKMPEFTGGPIPVGDGMMGANPMGATTTGAATTAGAKAVPDAASPTDKGINGGGMMPHGGSANPSASDPWAPGPGMAPMTRTLPAGVRPHVLNMSELTPLARELNFTEDKGPMEPLWYHLGVCMFNREADTVCARIARGGYDLVLFEYVPGLNNFYPFRVRDSLKVHYVLVDSFLAPRRPTNGVVEVYRKK</sequence>
<feature type="transmembrane region" description="Helical" evidence="1">
    <location>
        <begin position="305"/>
        <end position="325"/>
    </location>
</feature>
<keyword evidence="1" id="KW-0472">Membrane</keyword>
<feature type="transmembrane region" description="Helical" evidence="1">
    <location>
        <begin position="51"/>
        <end position="70"/>
    </location>
</feature>
<dbReference type="AlphaFoldDB" id="A0A4R8DWN3"/>
<protein>
    <recommendedName>
        <fullName evidence="4">4-amino-4-deoxy-L-arabinose transferase-like glycosyltransferase</fullName>
    </recommendedName>
</protein>
<evidence type="ECO:0000256" key="1">
    <source>
        <dbReference type="SAM" id="Phobius"/>
    </source>
</evidence>
<accession>A0A4R8DWN3</accession>
<reference evidence="2 3" key="1">
    <citation type="submission" date="2019-03" db="EMBL/GenBank/DDBJ databases">
        <title>Genomic Encyclopedia of Type Strains, Phase IV (KMG-IV): sequencing the most valuable type-strain genomes for metagenomic binning, comparative biology and taxonomic classification.</title>
        <authorList>
            <person name="Goeker M."/>
        </authorList>
    </citation>
    <scope>NUCLEOTIDE SEQUENCE [LARGE SCALE GENOMIC DNA]</scope>
    <source>
        <strain evidence="2 3">DSM 100059</strain>
    </source>
</reference>
<feature type="transmembrane region" description="Helical" evidence="1">
    <location>
        <begin position="331"/>
        <end position="352"/>
    </location>
</feature>
<evidence type="ECO:0000313" key="3">
    <source>
        <dbReference type="Proteomes" id="UP000294498"/>
    </source>
</evidence>
<organism evidence="2 3">
    <name type="scientific">Dinghuibacter silviterrae</name>
    <dbReference type="NCBI Taxonomy" id="1539049"/>
    <lineage>
        <taxon>Bacteria</taxon>
        <taxon>Pseudomonadati</taxon>
        <taxon>Bacteroidota</taxon>
        <taxon>Chitinophagia</taxon>
        <taxon>Chitinophagales</taxon>
        <taxon>Chitinophagaceae</taxon>
        <taxon>Dinghuibacter</taxon>
    </lineage>
</organism>
<comment type="caution">
    <text evidence="2">The sequence shown here is derived from an EMBL/GenBank/DDBJ whole genome shotgun (WGS) entry which is preliminary data.</text>
</comment>
<dbReference type="RefSeq" id="WP_133994559.1">
    <property type="nucleotide sequence ID" value="NZ_SODV01000001.1"/>
</dbReference>
<evidence type="ECO:0000313" key="2">
    <source>
        <dbReference type="EMBL" id="TDX01925.1"/>
    </source>
</evidence>
<feature type="transmembrane region" description="Helical" evidence="1">
    <location>
        <begin position="359"/>
        <end position="377"/>
    </location>
</feature>
<keyword evidence="1" id="KW-0812">Transmembrane</keyword>
<evidence type="ECO:0008006" key="4">
    <source>
        <dbReference type="Google" id="ProtNLM"/>
    </source>
</evidence>
<feature type="transmembrane region" description="Helical" evidence="1">
    <location>
        <begin position="219"/>
        <end position="246"/>
    </location>
</feature>
<feature type="transmembrane region" description="Helical" evidence="1">
    <location>
        <begin position="103"/>
        <end position="125"/>
    </location>
</feature>
<dbReference type="EMBL" id="SODV01000001">
    <property type="protein sequence ID" value="TDX01925.1"/>
    <property type="molecule type" value="Genomic_DNA"/>
</dbReference>
<keyword evidence="3" id="KW-1185">Reference proteome</keyword>
<feature type="transmembrane region" description="Helical" evidence="1">
    <location>
        <begin position="131"/>
        <end position="153"/>
    </location>
</feature>
<keyword evidence="1" id="KW-1133">Transmembrane helix</keyword>
<proteinExistence type="predicted"/>
<feature type="transmembrane region" description="Helical" evidence="1">
    <location>
        <begin position="174"/>
        <end position="190"/>
    </location>
</feature>
<name>A0A4R8DWN3_9BACT</name>
<feature type="transmembrane region" description="Helical" evidence="1">
    <location>
        <begin position="266"/>
        <end position="285"/>
    </location>
</feature>
<gene>
    <name evidence="2" type="ORF">EDB95_2970</name>
</gene>
<feature type="transmembrane region" description="Helical" evidence="1">
    <location>
        <begin position="12"/>
        <end position="31"/>
    </location>
</feature>